<evidence type="ECO:0000313" key="1">
    <source>
        <dbReference type="EMBL" id="MFC7080193.1"/>
    </source>
</evidence>
<dbReference type="RefSeq" id="WP_276281977.1">
    <property type="nucleotide sequence ID" value="NZ_CP119809.1"/>
</dbReference>
<dbReference type="EMBL" id="JBHSZH010000005">
    <property type="protein sequence ID" value="MFC7080193.1"/>
    <property type="molecule type" value="Genomic_DNA"/>
</dbReference>
<accession>A0ABD5WJ13</accession>
<sequence length="198" mass="20894">MNSPNPKDALLAVLVVSLAVTALEPGAVNALPGFSDHTGPSEMRVTSLERLDAGCRDSVANYARGSVSGGTYTRVTFIETDDPDADLSAWVERTSPPGADLSTFRVYVESHASEASEVASATTDDCETGVQYRIEATTSGGSPAGVLPDAHGVRVRWFENGEEAGCSGSYTSSLRGGCGQFREDERPDRTWANATTKL</sequence>
<name>A0ABD5WJ13_9EURY</name>
<keyword evidence="2" id="KW-1185">Reference proteome</keyword>
<protein>
    <submittedName>
        <fullName evidence="1">Uncharacterized protein</fullName>
    </submittedName>
</protein>
<proteinExistence type="predicted"/>
<dbReference type="AlphaFoldDB" id="A0ABD5WJ13"/>
<reference evidence="1 2" key="1">
    <citation type="journal article" date="2019" name="Int. J. Syst. Evol. Microbiol.">
        <title>The Global Catalogue of Microorganisms (GCM) 10K type strain sequencing project: providing services to taxonomists for standard genome sequencing and annotation.</title>
        <authorList>
            <consortium name="The Broad Institute Genomics Platform"/>
            <consortium name="The Broad Institute Genome Sequencing Center for Infectious Disease"/>
            <person name="Wu L."/>
            <person name="Ma J."/>
        </authorList>
    </citation>
    <scope>NUCLEOTIDE SEQUENCE [LARGE SCALE GENOMIC DNA]</scope>
    <source>
        <strain evidence="1 2">DT72</strain>
    </source>
</reference>
<gene>
    <name evidence="1" type="ORF">ACFQJ6_08755</name>
</gene>
<comment type="caution">
    <text evidence="1">The sequence shown here is derived from an EMBL/GenBank/DDBJ whole genome shotgun (WGS) entry which is preliminary data.</text>
</comment>
<evidence type="ECO:0000313" key="2">
    <source>
        <dbReference type="Proteomes" id="UP001596407"/>
    </source>
</evidence>
<dbReference type="GeneID" id="79303206"/>
<organism evidence="1 2">
    <name type="scientific">Halorussus caseinilyticus</name>
    <dbReference type="NCBI Taxonomy" id="3034025"/>
    <lineage>
        <taxon>Archaea</taxon>
        <taxon>Methanobacteriati</taxon>
        <taxon>Methanobacteriota</taxon>
        <taxon>Stenosarchaea group</taxon>
        <taxon>Halobacteria</taxon>
        <taxon>Halobacteriales</taxon>
        <taxon>Haladaptataceae</taxon>
        <taxon>Halorussus</taxon>
    </lineage>
</organism>
<dbReference type="Proteomes" id="UP001596407">
    <property type="component" value="Unassembled WGS sequence"/>
</dbReference>